<keyword evidence="4" id="KW-0539">Nucleus</keyword>
<dbReference type="Pfam" id="PF07524">
    <property type="entry name" value="Bromo_TP"/>
    <property type="match status" value="1"/>
</dbReference>
<dbReference type="GeneID" id="6345812"/>
<comment type="subcellular location">
    <subcellularLocation>
        <location evidence="1">Nucleus</location>
    </subcellularLocation>
</comment>
<evidence type="ECO:0000313" key="7">
    <source>
        <dbReference type="EMBL" id="KAF7567563.1"/>
    </source>
</evidence>
<evidence type="ECO:0000256" key="2">
    <source>
        <dbReference type="ARBA" id="ARBA00023015"/>
    </source>
</evidence>
<dbReference type="InterPro" id="IPR009072">
    <property type="entry name" value="Histone-fold"/>
</dbReference>
<dbReference type="GO" id="GO:0005634">
    <property type="term" value="C:nucleus"/>
    <property type="evidence" value="ECO:0007669"/>
    <property type="project" value="UniProtKB-SubCell"/>
</dbReference>
<feature type="compositionally biased region" description="Basic and acidic residues" evidence="5">
    <location>
        <begin position="329"/>
        <end position="350"/>
    </location>
</feature>
<evidence type="ECO:0000256" key="5">
    <source>
        <dbReference type="SAM" id="MobiDB-lite"/>
    </source>
</evidence>
<dbReference type="CDD" id="cd00076">
    <property type="entry name" value="HFD_SF"/>
    <property type="match status" value="1"/>
</dbReference>
<dbReference type="KEGG" id="ptrr:6345812"/>
<feature type="domain" description="Bromodomain associated" evidence="6">
    <location>
        <begin position="4"/>
        <end position="81"/>
    </location>
</feature>
<evidence type="ECO:0000256" key="1">
    <source>
        <dbReference type="ARBA" id="ARBA00004123"/>
    </source>
</evidence>
<dbReference type="SMART" id="SM00576">
    <property type="entry name" value="BTP"/>
    <property type="match status" value="1"/>
</dbReference>
<proteinExistence type="predicted"/>
<sequence length="383" mass="41491">MSENDLFLSLLRPAVLHILRATGFQYGKPSAVDTIVDLTARYLSVLAERTAYNAYSNHNDLTPDITDVRMAMQDCALLVPTMTAGEELWKEILRKPLEEYNAETGARENEAARRDAEDTADVTEFIEWVKGEQNKEIRRIAGVYKPVPTNPTEQLDQEEMEDYLNTLMKKHSKTGVESRFQGTVLGVPAEPKTIKIEGGAAESIEEWCRKTRERAAKAAESERESHPQERKETSFNASDNAATVDQRLPTKQATDAQGLQNAKFEEGKGVHGAPAGEEAKGLTHEDVGRHKELDGQQMAAPGEGRVADAVAKGGKGMGGGGEQPDLASDLDRKKAEQAEAREAIKAEKGEATQAGGALGQTGGPANPVDNEGQGGGNYPNSSY</sequence>
<reference evidence="7" key="1">
    <citation type="journal article" date="2018" name="BMC Genomics">
        <title>Comparative genomics of the wheat fungal pathogen Pyrenophora tritici-repentis reveals chromosomal variations and genome plasticity.</title>
        <authorList>
            <person name="Moolhuijzen P."/>
            <person name="See P.T."/>
            <person name="Hane J.K."/>
            <person name="Shi G."/>
            <person name="Liu Z."/>
            <person name="Oliver R.P."/>
            <person name="Moffat C.S."/>
        </authorList>
    </citation>
    <scope>NUCLEOTIDE SEQUENCE [LARGE SCALE GENOMIC DNA]</scope>
    <source>
        <strain evidence="7">M4</strain>
    </source>
</reference>
<dbReference type="AlphaFoldDB" id="A0A2W1EDU5"/>
<evidence type="ECO:0000313" key="8">
    <source>
        <dbReference type="Proteomes" id="UP000245464"/>
    </source>
</evidence>
<feature type="compositionally biased region" description="Basic and acidic residues" evidence="5">
    <location>
        <begin position="215"/>
        <end position="233"/>
    </location>
</feature>
<dbReference type="Proteomes" id="UP000245464">
    <property type="component" value="Chromosome 8"/>
</dbReference>
<dbReference type="Gene3D" id="1.10.20.10">
    <property type="entry name" value="Histone, subunit A"/>
    <property type="match status" value="1"/>
</dbReference>
<keyword evidence="3" id="KW-0804">Transcription</keyword>
<name>A0A2W1EDU5_9PLEO</name>
<feature type="compositionally biased region" description="Gly residues" evidence="5">
    <location>
        <begin position="313"/>
        <end position="322"/>
    </location>
</feature>
<dbReference type="RefSeq" id="XP_001937872.2">
    <property type="nucleotide sequence ID" value="XM_001937837.2"/>
</dbReference>
<gene>
    <name evidence="7" type="ORF">PtrM4_141540</name>
</gene>
<comment type="caution">
    <text evidence="7">The sequence shown here is derived from an EMBL/GenBank/DDBJ whole genome shotgun (WGS) entry which is preliminary data.</text>
</comment>
<feature type="region of interest" description="Disordered" evidence="5">
    <location>
        <begin position="215"/>
        <end position="383"/>
    </location>
</feature>
<evidence type="ECO:0000256" key="4">
    <source>
        <dbReference type="ARBA" id="ARBA00023242"/>
    </source>
</evidence>
<organism evidence="7 8">
    <name type="scientific">Pyrenophora tritici-repentis</name>
    <dbReference type="NCBI Taxonomy" id="45151"/>
    <lineage>
        <taxon>Eukaryota</taxon>
        <taxon>Fungi</taxon>
        <taxon>Dikarya</taxon>
        <taxon>Ascomycota</taxon>
        <taxon>Pezizomycotina</taxon>
        <taxon>Dothideomycetes</taxon>
        <taxon>Pleosporomycetidae</taxon>
        <taxon>Pleosporales</taxon>
        <taxon>Pleosporineae</taxon>
        <taxon>Pleosporaceae</taxon>
        <taxon>Pyrenophora</taxon>
    </lineage>
</organism>
<accession>A0A2W1EDU5</accession>
<dbReference type="EMBL" id="NQIK02000008">
    <property type="protein sequence ID" value="KAF7567563.1"/>
    <property type="molecule type" value="Genomic_DNA"/>
</dbReference>
<evidence type="ECO:0000256" key="3">
    <source>
        <dbReference type="ARBA" id="ARBA00023163"/>
    </source>
</evidence>
<dbReference type="GO" id="GO:0046982">
    <property type="term" value="F:protein heterodimerization activity"/>
    <property type="evidence" value="ECO:0007669"/>
    <property type="project" value="InterPro"/>
</dbReference>
<dbReference type="InterPro" id="IPR006565">
    <property type="entry name" value="BTP"/>
</dbReference>
<feature type="compositionally biased region" description="Polar residues" evidence="5">
    <location>
        <begin position="234"/>
        <end position="260"/>
    </location>
</feature>
<evidence type="ECO:0000259" key="6">
    <source>
        <dbReference type="SMART" id="SM00576"/>
    </source>
</evidence>
<feature type="compositionally biased region" description="Basic and acidic residues" evidence="5">
    <location>
        <begin position="277"/>
        <end position="294"/>
    </location>
</feature>
<keyword evidence="2" id="KW-0805">Transcription regulation</keyword>
<protein>
    <submittedName>
        <fullName evidence="7">Bromodomain associated domain containing protein</fullName>
    </submittedName>
</protein>